<sequence length="249" mass="27882">MMKKAAERKQNLMTILVVLMVFAAVVFMGSVLTASADTEADAHLVQNMQKVQKTVDMSGYQLNFTGDAAKKEGQYIFQIQLENPELFYVSSARGWAFYRKNNGDVTKVQVGYTMSGSEAAKAKVQFDNAVSWIVKKAEKKSSQRAQVEVVNDEIKKATEYDYSYARKNRYNAYGALVEGKAVCMGYATAFKAAMDRLGISNGYRLNRDGSHIWNTVRIGGKTLNVDVTWNDTTRSNRYLLTKSHTTKAL</sequence>
<reference evidence="2 3" key="1">
    <citation type="submission" date="2016-10" db="EMBL/GenBank/DDBJ databases">
        <authorList>
            <person name="de Groot N.N."/>
        </authorList>
    </citation>
    <scope>NUCLEOTIDE SEQUENCE [LARGE SCALE GENOMIC DNA]</scope>
    <source>
        <strain evidence="2 3">KHGC13</strain>
    </source>
</reference>
<dbReference type="EMBL" id="FPBT01000005">
    <property type="protein sequence ID" value="SFU44963.1"/>
    <property type="molecule type" value="Genomic_DNA"/>
</dbReference>
<keyword evidence="3" id="KW-1185">Reference proteome</keyword>
<dbReference type="Gene3D" id="3.10.620.30">
    <property type="match status" value="1"/>
</dbReference>
<evidence type="ECO:0000313" key="3">
    <source>
        <dbReference type="Proteomes" id="UP000198817"/>
    </source>
</evidence>
<evidence type="ECO:0000313" key="2">
    <source>
        <dbReference type="EMBL" id="SFU44963.1"/>
    </source>
</evidence>
<dbReference type="Pfam" id="PF01841">
    <property type="entry name" value="Transglut_core"/>
    <property type="match status" value="1"/>
</dbReference>
<proteinExistence type="predicted"/>
<name>A0A1I7G946_9FIRM</name>
<dbReference type="RefSeq" id="WP_090470598.1">
    <property type="nucleotide sequence ID" value="NZ_FOWF01000006.1"/>
</dbReference>
<organism evidence="2 3">
    <name type="scientific">Eubacterium pyruvativorans</name>
    <dbReference type="NCBI Taxonomy" id="155865"/>
    <lineage>
        <taxon>Bacteria</taxon>
        <taxon>Bacillati</taxon>
        <taxon>Bacillota</taxon>
        <taxon>Clostridia</taxon>
        <taxon>Eubacteriales</taxon>
        <taxon>Eubacteriaceae</taxon>
        <taxon>Eubacterium</taxon>
    </lineage>
</organism>
<gene>
    <name evidence="2" type="ORF">SAMN05216508_10578</name>
</gene>
<dbReference type="InterPro" id="IPR002931">
    <property type="entry name" value="Transglutaminase-like"/>
</dbReference>
<dbReference type="Proteomes" id="UP000198817">
    <property type="component" value="Unassembled WGS sequence"/>
</dbReference>
<protein>
    <submittedName>
        <fullName evidence="2">Transglutaminase-like superfamily protein</fullName>
    </submittedName>
</protein>
<accession>A0A1I7G946</accession>
<feature type="domain" description="Transglutaminase-like" evidence="1">
    <location>
        <begin position="138"/>
        <end position="221"/>
    </location>
</feature>
<evidence type="ECO:0000259" key="1">
    <source>
        <dbReference type="Pfam" id="PF01841"/>
    </source>
</evidence>
<dbReference type="SUPFAM" id="SSF54001">
    <property type="entry name" value="Cysteine proteinases"/>
    <property type="match status" value="1"/>
</dbReference>
<dbReference type="InterPro" id="IPR038765">
    <property type="entry name" value="Papain-like_cys_pep_sf"/>
</dbReference>
<dbReference type="AlphaFoldDB" id="A0A1I7G946"/>